<keyword evidence="4 9" id="KW-0812">Transmembrane</keyword>
<keyword evidence="13" id="KW-1185">Reference proteome</keyword>
<name>A0A226D413_FOLCA</name>
<dbReference type="PROSITE" id="PS50920">
    <property type="entry name" value="SOLCAR"/>
    <property type="match status" value="3"/>
</dbReference>
<dbReference type="InterPro" id="IPR002067">
    <property type="entry name" value="MCP"/>
</dbReference>
<feature type="transmembrane region" description="Helical" evidence="11">
    <location>
        <begin position="98"/>
        <end position="119"/>
    </location>
</feature>
<feature type="repeat" description="Solcar" evidence="9">
    <location>
        <begin position="188"/>
        <end position="272"/>
    </location>
</feature>
<proteinExistence type="inferred from homology"/>
<evidence type="ECO:0000256" key="4">
    <source>
        <dbReference type="ARBA" id="ARBA00022692"/>
    </source>
</evidence>
<evidence type="ECO:0000313" key="12">
    <source>
        <dbReference type="EMBL" id="OXA40305.1"/>
    </source>
</evidence>
<feature type="repeat" description="Solcar" evidence="9">
    <location>
        <begin position="93"/>
        <end position="181"/>
    </location>
</feature>
<evidence type="ECO:0000256" key="3">
    <source>
        <dbReference type="ARBA" id="ARBA00022448"/>
    </source>
</evidence>
<evidence type="ECO:0008006" key="14">
    <source>
        <dbReference type="Google" id="ProtNLM"/>
    </source>
</evidence>
<gene>
    <name evidence="12" type="ORF">Fcan01_24956</name>
</gene>
<evidence type="ECO:0000256" key="8">
    <source>
        <dbReference type="ARBA" id="ARBA00023136"/>
    </source>
</evidence>
<dbReference type="Gene3D" id="1.50.40.10">
    <property type="entry name" value="Mitochondrial carrier domain"/>
    <property type="match status" value="1"/>
</dbReference>
<dbReference type="SUPFAM" id="SSF103506">
    <property type="entry name" value="Mitochondrial carrier"/>
    <property type="match status" value="1"/>
</dbReference>
<evidence type="ECO:0000256" key="6">
    <source>
        <dbReference type="ARBA" id="ARBA00022989"/>
    </source>
</evidence>
<dbReference type="InterPro" id="IPR023395">
    <property type="entry name" value="MCP_dom_sf"/>
</dbReference>
<accession>A0A226D413</accession>
<dbReference type="AlphaFoldDB" id="A0A226D413"/>
<feature type="repeat" description="Solcar" evidence="9">
    <location>
        <begin position="3"/>
        <end position="84"/>
    </location>
</feature>
<evidence type="ECO:0000313" key="13">
    <source>
        <dbReference type="Proteomes" id="UP000198287"/>
    </source>
</evidence>
<keyword evidence="8 9" id="KW-0472">Membrane</keyword>
<keyword evidence="7" id="KW-0496">Mitochondrion</keyword>
<keyword evidence="5" id="KW-0677">Repeat</keyword>
<keyword evidence="3 10" id="KW-0813">Transport</keyword>
<comment type="caution">
    <text evidence="12">The sequence shown here is derived from an EMBL/GenBank/DDBJ whole genome shotgun (WGS) entry which is preliminary data.</text>
</comment>
<dbReference type="PANTHER" id="PTHR45624:SF10">
    <property type="entry name" value="SLC (SOLUTE CARRIER) HOMOLOG"/>
    <property type="match status" value="1"/>
</dbReference>
<feature type="transmembrane region" description="Helical" evidence="11">
    <location>
        <begin position="56"/>
        <end position="78"/>
    </location>
</feature>
<evidence type="ECO:0000256" key="11">
    <source>
        <dbReference type="SAM" id="Phobius"/>
    </source>
</evidence>
<evidence type="ECO:0000256" key="1">
    <source>
        <dbReference type="ARBA" id="ARBA00004225"/>
    </source>
</evidence>
<dbReference type="GO" id="GO:0022857">
    <property type="term" value="F:transmembrane transporter activity"/>
    <property type="evidence" value="ECO:0007669"/>
    <property type="project" value="TreeGrafter"/>
</dbReference>
<dbReference type="InterPro" id="IPR018108">
    <property type="entry name" value="MCP_transmembrane"/>
</dbReference>
<comment type="similarity">
    <text evidence="2 10">Belongs to the mitochondrial carrier (TC 2.A.29) family.</text>
</comment>
<protein>
    <recommendedName>
        <fullName evidence="14">Mitochondrial basic amino acids transporter</fullName>
    </recommendedName>
</protein>
<dbReference type="InterPro" id="IPR050567">
    <property type="entry name" value="Mitochondrial_Carrier"/>
</dbReference>
<dbReference type="OMA" id="TILQCEM"/>
<evidence type="ECO:0000256" key="10">
    <source>
        <dbReference type="RuleBase" id="RU000488"/>
    </source>
</evidence>
<dbReference type="GO" id="GO:0031966">
    <property type="term" value="C:mitochondrial membrane"/>
    <property type="evidence" value="ECO:0007669"/>
    <property type="project" value="UniProtKB-SubCell"/>
</dbReference>
<reference evidence="12 13" key="1">
    <citation type="submission" date="2015-12" db="EMBL/GenBank/DDBJ databases">
        <title>The genome of Folsomia candida.</title>
        <authorList>
            <person name="Faddeeva A."/>
            <person name="Derks M.F."/>
            <person name="Anvar Y."/>
            <person name="Smit S."/>
            <person name="Van Straalen N."/>
            <person name="Roelofs D."/>
        </authorList>
    </citation>
    <scope>NUCLEOTIDE SEQUENCE [LARGE SCALE GENOMIC DNA]</scope>
    <source>
        <strain evidence="12 13">VU population</strain>
        <tissue evidence="12">Whole body</tissue>
    </source>
</reference>
<dbReference type="PANTHER" id="PTHR45624">
    <property type="entry name" value="MITOCHONDRIAL BASIC AMINO ACIDS TRANSPORTER-RELATED"/>
    <property type="match status" value="1"/>
</dbReference>
<dbReference type="EMBL" id="LNIX01000034">
    <property type="protein sequence ID" value="OXA40305.1"/>
    <property type="molecule type" value="Genomic_DNA"/>
</dbReference>
<evidence type="ECO:0000256" key="7">
    <source>
        <dbReference type="ARBA" id="ARBA00023128"/>
    </source>
</evidence>
<comment type="subcellular location">
    <subcellularLocation>
        <location evidence="1">Mitochondrion membrane</location>
        <topology evidence="1">Multi-pass membrane protein</topology>
    </subcellularLocation>
</comment>
<keyword evidence="6 11" id="KW-1133">Transmembrane helix</keyword>
<dbReference type="Proteomes" id="UP000198287">
    <property type="component" value="Unassembled WGS sequence"/>
</dbReference>
<evidence type="ECO:0000256" key="2">
    <source>
        <dbReference type="ARBA" id="ARBA00006375"/>
    </source>
</evidence>
<evidence type="ECO:0000256" key="9">
    <source>
        <dbReference type="PROSITE-ProRule" id="PRU00282"/>
    </source>
</evidence>
<evidence type="ECO:0000256" key="5">
    <source>
        <dbReference type="ARBA" id="ARBA00022737"/>
    </source>
</evidence>
<sequence>MVFTMGDDFFAGWVAGMTGVCAGHPLDTIKVLQQVNSTGMMDTVRRLYRQGGIRPFFSGMTPPLVTTGLLNSIFFGVYGYSIQFFTTRGDPPTFYMTHFLAGCIAGTAQLLVGCPVDVVKIQMQTNCRKHSSELRGVWNCIANILKLSGIFGLYKGLISHALRDIPSSGVYFVVYEYSKITLASKRNESNRVHFVAGGLAGVLSWWSTLPLDVIKSRLQADSGLRHKSEGILHVVSQILKKDGLAGLFHGFWPLSFRAFVVNGVIFLVYEHF</sequence>
<organism evidence="12 13">
    <name type="scientific">Folsomia candida</name>
    <name type="common">Springtail</name>
    <dbReference type="NCBI Taxonomy" id="158441"/>
    <lineage>
        <taxon>Eukaryota</taxon>
        <taxon>Metazoa</taxon>
        <taxon>Ecdysozoa</taxon>
        <taxon>Arthropoda</taxon>
        <taxon>Hexapoda</taxon>
        <taxon>Collembola</taxon>
        <taxon>Entomobryomorpha</taxon>
        <taxon>Isotomoidea</taxon>
        <taxon>Isotomidae</taxon>
        <taxon>Proisotominae</taxon>
        <taxon>Folsomia</taxon>
    </lineage>
</organism>
<feature type="transmembrane region" description="Helical" evidence="11">
    <location>
        <begin position="192"/>
        <end position="209"/>
    </location>
</feature>
<dbReference type="PRINTS" id="PR00926">
    <property type="entry name" value="MITOCARRIER"/>
</dbReference>
<dbReference type="Pfam" id="PF00153">
    <property type="entry name" value="Mito_carr"/>
    <property type="match status" value="3"/>
</dbReference>
<dbReference type="OrthoDB" id="1924968at2759"/>
<feature type="transmembrane region" description="Helical" evidence="11">
    <location>
        <begin position="250"/>
        <end position="269"/>
    </location>
</feature>